<dbReference type="SFLD" id="SFLDG01082">
    <property type="entry name" value="B12-binding_domain_containing"/>
    <property type="match status" value="1"/>
</dbReference>
<keyword evidence="6" id="KW-0408">Iron</keyword>
<dbReference type="GO" id="GO:0005829">
    <property type="term" value="C:cytosol"/>
    <property type="evidence" value="ECO:0007669"/>
    <property type="project" value="TreeGrafter"/>
</dbReference>
<dbReference type="GO" id="GO:0051539">
    <property type="term" value="F:4 iron, 4 sulfur cluster binding"/>
    <property type="evidence" value="ECO:0007669"/>
    <property type="project" value="UniProtKB-KW"/>
</dbReference>
<organism evidence="10 11">
    <name type="scientific">Rhodocytophaga rosea</name>
    <dbReference type="NCBI Taxonomy" id="2704465"/>
    <lineage>
        <taxon>Bacteria</taxon>
        <taxon>Pseudomonadati</taxon>
        <taxon>Bacteroidota</taxon>
        <taxon>Cytophagia</taxon>
        <taxon>Cytophagales</taxon>
        <taxon>Rhodocytophagaceae</taxon>
        <taxon>Rhodocytophaga</taxon>
    </lineage>
</organism>
<dbReference type="Pfam" id="PF02310">
    <property type="entry name" value="B12-binding"/>
    <property type="match status" value="1"/>
</dbReference>
<comment type="cofactor">
    <cofactor evidence="1">
        <name>[4Fe-4S] cluster</name>
        <dbReference type="ChEBI" id="CHEBI:49883"/>
    </cofactor>
</comment>
<dbReference type="EMBL" id="CP048222">
    <property type="protein sequence ID" value="QHT69631.1"/>
    <property type="molecule type" value="Genomic_DNA"/>
</dbReference>
<evidence type="ECO:0000256" key="1">
    <source>
        <dbReference type="ARBA" id="ARBA00001966"/>
    </source>
</evidence>
<dbReference type="CDD" id="cd01335">
    <property type="entry name" value="Radical_SAM"/>
    <property type="match status" value="1"/>
</dbReference>
<keyword evidence="2" id="KW-0489">Methyltransferase</keyword>
<dbReference type="PANTHER" id="PTHR43409">
    <property type="entry name" value="ANAEROBIC MAGNESIUM-PROTOPORPHYRIN IX MONOMETHYL ESTER CYCLASE-RELATED"/>
    <property type="match status" value="1"/>
</dbReference>
<dbReference type="InterPro" id="IPR007197">
    <property type="entry name" value="rSAM"/>
</dbReference>
<dbReference type="KEGG" id="rhoz:GXP67_24775"/>
<evidence type="ECO:0000259" key="9">
    <source>
        <dbReference type="PROSITE" id="PS51918"/>
    </source>
</evidence>
<dbReference type="Gene3D" id="3.30.750.210">
    <property type="match status" value="1"/>
</dbReference>
<dbReference type="SFLD" id="SFLDS00029">
    <property type="entry name" value="Radical_SAM"/>
    <property type="match status" value="1"/>
</dbReference>
<dbReference type="SFLD" id="SFLDG01123">
    <property type="entry name" value="methyltransferase_(Class_B)"/>
    <property type="match status" value="1"/>
</dbReference>
<keyword evidence="7" id="KW-0411">Iron-sulfur</keyword>
<evidence type="ECO:0000313" key="11">
    <source>
        <dbReference type="Proteomes" id="UP000480178"/>
    </source>
</evidence>
<sequence>MPKILFTHSYFLYLDPKQWKAANAYPPLGTLYAAALLRENGYEVSLFDSMLAHSPQQIAPVLKSKQPDLLVIYDDGFNYLSKMCLTNMREAAFHMIGLAKQQGCTIIISSSDSTDHYEKYLQQGADVVILGEGEITLLALVNSLNKQQAYSAIDGIAYQENGQTIANKKRPVLRDLDLLPLPAWDLVDIASYKKLWKKKHGYFSLNVVTTRGCTYKCNWCAKPLFGNRYHARSPKNVVEELQLLVHTFGAEHIWFCDDIFGLKPGWIQQFADLVAEKKLQFTFKIQSRADLLIHGPTVENLSKAGCQMVWLGAESGSQKILDAMDKGITIQQIYESRKLLQAHGIQAAFFLQFGYPGEVKTDIQATIRMVLDLLPEDIGISVTYPLPGTQLYERVKAELKEKTNWQDSDELSMLFHNTYPEGFYKDLQRYVHKLYRRQKSIQSLKKLVHSPFSLDRKQIRSAISAFYRIPAATLKDHSLDHLIIRYGGSF</sequence>
<evidence type="ECO:0000256" key="3">
    <source>
        <dbReference type="ARBA" id="ARBA00022679"/>
    </source>
</evidence>
<dbReference type="Gene3D" id="3.30.750.200">
    <property type="match status" value="1"/>
</dbReference>
<proteinExistence type="predicted"/>
<dbReference type="InterPro" id="IPR006158">
    <property type="entry name" value="Cobalamin-bd"/>
</dbReference>
<evidence type="ECO:0000256" key="7">
    <source>
        <dbReference type="ARBA" id="ARBA00023014"/>
    </source>
</evidence>
<dbReference type="InterPro" id="IPR058240">
    <property type="entry name" value="rSAM_sf"/>
</dbReference>
<evidence type="ECO:0000313" key="10">
    <source>
        <dbReference type="EMBL" id="QHT69631.1"/>
    </source>
</evidence>
<evidence type="ECO:0000256" key="5">
    <source>
        <dbReference type="ARBA" id="ARBA00022723"/>
    </source>
</evidence>
<dbReference type="PROSITE" id="PS51332">
    <property type="entry name" value="B12_BINDING"/>
    <property type="match status" value="1"/>
</dbReference>
<evidence type="ECO:0000256" key="4">
    <source>
        <dbReference type="ARBA" id="ARBA00022691"/>
    </source>
</evidence>
<dbReference type="GO" id="GO:0031419">
    <property type="term" value="F:cobalamin binding"/>
    <property type="evidence" value="ECO:0007669"/>
    <property type="project" value="InterPro"/>
</dbReference>
<evidence type="ECO:0000256" key="2">
    <source>
        <dbReference type="ARBA" id="ARBA00022603"/>
    </source>
</evidence>
<dbReference type="SUPFAM" id="SSF102114">
    <property type="entry name" value="Radical SAM enzymes"/>
    <property type="match status" value="1"/>
</dbReference>
<keyword evidence="4" id="KW-0949">S-adenosyl-L-methionine</keyword>
<feature type="domain" description="B12-binding" evidence="8">
    <location>
        <begin position="1"/>
        <end position="151"/>
    </location>
</feature>
<dbReference type="GO" id="GO:0003824">
    <property type="term" value="F:catalytic activity"/>
    <property type="evidence" value="ECO:0007669"/>
    <property type="project" value="InterPro"/>
</dbReference>
<evidence type="ECO:0000259" key="8">
    <source>
        <dbReference type="PROSITE" id="PS51332"/>
    </source>
</evidence>
<dbReference type="PROSITE" id="PS51918">
    <property type="entry name" value="RADICAL_SAM"/>
    <property type="match status" value="1"/>
</dbReference>
<keyword evidence="3" id="KW-0808">Transferase</keyword>
<feature type="domain" description="Radical SAM core" evidence="9">
    <location>
        <begin position="199"/>
        <end position="420"/>
    </location>
</feature>
<accession>A0A6C0GNK9</accession>
<dbReference type="SMART" id="SM00729">
    <property type="entry name" value="Elp3"/>
    <property type="match status" value="1"/>
</dbReference>
<keyword evidence="5" id="KW-0479">Metal-binding</keyword>
<gene>
    <name evidence="10" type="ORF">GXP67_24775</name>
</gene>
<dbReference type="InterPro" id="IPR034466">
    <property type="entry name" value="Methyltransferase_Class_B"/>
</dbReference>
<dbReference type="AlphaFoldDB" id="A0A6C0GNK9"/>
<reference evidence="10 11" key="1">
    <citation type="submission" date="2020-01" db="EMBL/GenBank/DDBJ databases">
        <authorList>
            <person name="Kim M.K."/>
        </authorList>
    </citation>
    <scope>NUCLEOTIDE SEQUENCE [LARGE SCALE GENOMIC DNA]</scope>
    <source>
        <strain evidence="10 11">172606-1</strain>
    </source>
</reference>
<dbReference type="RefSeq" id="WP_162445616.1">
    <property type="nucleotide sequence ID" value="NZ_CP048222.1"/>
</dbReference>
<dbReference type="PANTHER" id="PTHR43409:SF7">
    <property type="entry name" value="BLL1977 PROTEIN"/>
    <property type="match status" value="1"/>
</dbReference>
<dbReference type="GO" id="GO:0046872">
    <property type="term" value="F:metal ion binding"/>
    <property type="evidence" value="ECO:0007669"/>
    <property type="project" value="UniProtKB-KW"/>
</dbReference>
<name>A0A6C0GNK9_9BACT</name>
<keyword evidence="11" id="KW-1185">Reference proteome</keyword>
<protein>
    <submittedName>
        <fullName evidence="10">B12-binding domain-containing radical SAM protein</fullName>
    </submittedName>
</protein>
<evidence type="ECO:0000256" key="6">
    <source>
        <dbReference type="ARBA" id="ARBA00023004"/>
    </source>
</evidence>
<dbReference type="InterPro" id="IPR051198">
    <property type="entry name" value="BchE-like"/>
</dbReference>
<dbReference type="Gene3D" id="3.40.50.280">
    <property type="entry name" value="Cobalamin-binding domain"/>
    <property type="match status" value="1"/>
</dbReference>
<dbReference type="CDD" id="cd02068">
    <property type="entry name" value="radical_SAM_B12_BD"/>
    <property type="match status" value="1"/>
</dbReference>
<dbReference type="Proteomes" id="UP000480178">
    <property type="component" value="Chromosome"/>
</dbReference>
<dbReference type="InterPro" id="IPR006638">
    <property type="entry name" value="Elp3/MiaA/NifB-like_rSAM"/>
</dbReference>
<dbReference type="Pfam" id="PF04055">
    <property type="entry name" value="Radical_SAM"/>
    <property type="match status" value="1"/>
</dbReference>